<keyword evidence="2" id="KW-1185">Reference proteome</keyword>
<organism evidence="1 2">
    <name type="scientific">Dacryopinax primogenitus (strain DJM 731)</name>
    <name type="common">Brown rot fungus</name>
    <dbReference type="NCBI Taxonomy" id="1858805"/>
    <lineage>
        <taxon>Eukaryota</taxon>
        <taxon>Fungi</taxon>
        <taxon>Dikarya</taxon>
        <taxon>Basidiomycota</taxon>
        <taxon>Agaricomycotina</taxon>
        <taxon>Dacrymycetes</taxon>
        <taxon>Dacrymycetales</taxon>
        <taxon>Dacrymycetaceae</taxon>
        <taxon>Dacryopinax</taxon>
    </lineage>
</organism>
<dbReference type="Proteomes" id="UP000030653">
    <property type="component" value="Unassembled WGS sequence"/>
</dbReference>
<evidence type="ECO:0000313" key="2">
    <source>
        <dbReference type="Proteomes" id="UP000030653"/>
    </source>
</evidence>
<evidence type="ECO:0000313" key="1">
    <source>
        <dbReference type="EMBL" id="EJU03863.1"/>
    </source>
</evidence>
<dbReference type="AlphaFoldDB" id="M5GF57"/>
<gene>
    <name evidence="1" type="ORF">DACRYDRAFT_21283</name>
</gene>
<name>M5GF57_DACPD</name>
<proteinExistence type="predicted"/>
<reference evidence="1 2" key="1">
    <citation type="journal article" date="2012" name="Science">
        <title>The Paleozoic origin of enzymatic lignin decomposition reconstructed from 31 fungal genomes.</title>
        <authorList>
            <person name="Floudas D."/>
            <person name="Binder M."/>
            <person name="Riley R."/>
            <person name="Barry K."/>
            <person name="Blanchette R.A."/>
            <person name="Henrissat B."/>
            <person name="Martinez A.T."/>
            <person name="Otillar R."/>
            <person name="Spatafora J.W."/>
            <person name="Yadav J.S."/>
            <person name="Aerts A."/>
            <person name="Benoit I."/>
            <person name="Boyd A."/>
            <person name="Carlson A."/>
            <person name="Copeland A."/>
            <person name="Coutinho P.M."/>
            <person name="de Vries R.P."/>
            <person name="Ferreira P."/>
            <person name="Findley K."/>
            <person name="Foster B."/>
            <person name="Gaskell J."/>
            <person name="Glotzer D."/>
            <person name="Gorecki P."/>
            <person name="Heitman J."/>
            <person name="Hesse C."/>
            <person name="Hori C."/>
            <person name="Igarashi K."/>
            <person name="Jurgens J.A."/>
            <person name="Kallen N."/>
            <person name="Kersten P."/>
            <person name="Kohler A."/>
            <person name="Kuees U."/>
            <person name="Kumar T.K.A."/>
            <person name="Kuo A."/>
            <person name="LaButti K."/>
            <person name="Larrondo L.F."/>
            <person name="Lindquist E."/>
            <person name="Ling A."/>
            <person name="Lombard V."/>
            <person name="Lucas S."/>
            <person name="Lundell T."/>
            <person name="Martin R."/>
            <person name="McLaughlin D.J."/>
            <person name="Morgenstern I."/>
            <person name="Morin E."/>
            <person name="Murat C."/>
            <person name="Nagy L.G."/>
            <person name="Nolan M."/>
            <person name="Ohm R.A."/>
            <person name="Patyshakuliyeva A."/>
            <person name="Rokas A."/>
            <person name="Ruiz-Duenas F.J."/>
            <person name="Sabat G."/>
            <person name="Salamov A."/>
            <person name="Samejima M."/>
            <person name="Schmutz J."/>
            <person name="Slot J.C."/>
            <person name="St John F."/>
            <person name="Stenlid J."/>
            <person name="Sun H."/>
            <person name="Sun S."/>
            <person name="Syed K."/>
            <person name="Tsang A."/>
            <person name="Wiebenga A."/>
            <person name="Young D."/>
            <person name="Pisabarro A."/>
            <person name="Eastwood D.C."/>
            <person name="Martin F."/>
            <person name="Cullen D."/>
            <person name="Grigoriev I.V."/>
            <person name="Hibbett D.S."/>
        </authorList>
    </citation>
    <scope>NUCLEOTIDE SEQUENCE [LARGE SCALE GENOMIC DNA]</scope>
    <source>
        <strain evidence="1 2">DJM-731 SS1</strain>
    </source>
</reference>
<dbReference type="HOGENOM" id="CLU_1073713_0_0_1"/>
<accession>M5GF57</accession>
<sequence>MARLPPPPSFYRWGGAACGDPINICVSQQAQGDILRHCNCLVAAPSSGNSAVASEYTLFVGLKETKLWLELRLSQGKVDNPISSLTVPTGISVRESDLPQDPDDEGPLLRLQALQVAGGVIEMPRFSTPLELKNLPVRATDPKVLSLRSLGFWNRPKGLGLVLKEVFGVSQPIQPLAVEADAFQNAWVCALPTRLGARYVAILENMEHPSKPWFFRYSDVAAHQAWELLYADDTVLTPFLSERQLFKGPISMLLRDYLR</sequence>
<dbReference type="RefSeq" id="XP_040630757.1">
    <property type="nucleotide sequence ID" value="XM_040772324.1"/>
</dbReference>
<protein>
    <submittedName>
        <fullName evidence="1">Uncharacterized protein</fullName>
    </submittedName>
</protein>
<dbReference type="EMBL" id="JH795859">
    <property type="protein sequence ID" value="EJU03863.1"/>
    <property type="molecule type" value="Genomic_DNA"/>
</dbReference>
<dbReference type="GeneID" id="63687386"/>